<name>A0A3B3S2P5_9TELE</name>
<feature type="transmembrane region" description="Helical" evidence="13">
    <location>
        <begin position="243"/>
        <end position="266"/>
    </location>
</feature>
<dbReference type="PROSITE" id="PS50262">
    <property type="entry name" value="G_PROTEIN_RECEP_F1_2"/>
    <property type="match status" value="1"/>
</dbReference>
<evidence type="ECO:0000313" key="15">
    <source>
        <dbReference type="Ensembl" id="ENSPKIP00000024808.1"/>
    </source>
</evidence>
<organism evidence="15 16">
    <name type="scientific">Paramormyrops kingsleyae</name>
    <dbReference type="NCBI Taxonomy" id="1676925"/>
    <lineage>
        <taxon>Eukaryota</taxon>
        <taxon>Metazoa</taxon>
        <taxon>Chordata</taxon>
        <taxon>Craniata</taxon>
        <taxon>Vertebrata</taxon>
        <taxon>Euteleostomi</taxon>
        <taxon>Actinopterygii</taxon>
        <taxon>Neopterygii</taxon>
        <taxon>Teleostei</taxon>
        <taxon>Osteoglossocephala</taxon>
        <taxon>Osteoglossomorpha</taxon>
        <taxon>Osteoglossiformes</taxon>
        <taxon>Mormyridae</taxon>
        <taxon>Paramormyrops</taxon>
    </lineage>
</organism>
<dbReference type="InterPro" id="IPR000276">
    <property type="entry name" value="GPCR_Rhodpsn"/>
</dbReference>
<dbReference type="Ensembl" id="ENSPKIT00000005528.1">
    <property type="protein sequence ID" value="ENSPKIP00000024808.1"/>
    <property type="gene ID" value="ENSPKIG00000007918.1"/>
</dbReference>
<evidence type="ECO:0000256" key="5">
    <source>
        <dbReference type="ARBA" id="ARBA00022989"/>
    </source>
</evidence>
<dbReference type="GO" id="GO:0006954">
    <property type="term" value="P:inflammatory response"/>
    <property type="evidence" value="ECO:0007669"/>
    <property type="project" value="TreeGrafter"/>
</dbReference>
<evidence type="ECO:0000256" key="2">
    <source>
        <dbReference type="ARBA" id="ARBA00022475"/>
    </source>
</evidence>
<proteinExistence type="inferred from homology"/>
<feature type="region of interest" description="Disordered" evidence="12">
    <location>
        <begin position="330"/>
        <end position="368"/>
    </location>
</feature>
<dbReference type="InterPro" id="IPR017452">
    <property type="entry name" value="GPCR_Rhodpsn_7TM"/>
</dbReference>
<keyword evidence="10" id="KW-0807">Transducer</keyword>
<reference evidence="15" key="2">
    <citation type="submission" date="2025-09" db="UniProtKB">
        <authorList>
            <consortium name="Ensembl"/>
        </authorList>
    </citation>
    <scope>IDENTIFICATION</scope>
</reference>
<dbReference type="STRING" id="1676925.ENSPKIP00000024808"/>
<dbReference type="GO" id="GO:0007204">
    <property type="term" value="P:positive regulation of cytosolic calcium ion concentration"/>
    <property type="evidence" value="ECO:0007669"/>
    <property type="project" value="TreeGrafter"/>
</dbReference>
<dbReference type="Gene3D" id="1.20.1070.10">
    <property type="entry name" value="Rhodopsin 7-helix transmembrane proteins"/>
    <property type="match status" value="1"/>
</dbReference>
<dbReference type="OrthoDB" id="5980579at2759"/>
<sequence>MARIDTTTVFDSFISTTVNETLRANENTTRNRVTTAVGALILSLTFLIGVPGNAFIIWSILARTRKHSITTMLILNMAFADGFLMALTIIFIVYLAKRNWVFWNAGCQLLFYLCNANMYASIMLIMLMSLHRLMAVVWPHRESAFTSKRIIRRLLLGFWILVLVMAVPGYVFRGKAQVNDTNESTREECIPIHPKSWHLIFHYLFETVVGFVIPYTIILASYVCILRRLRQTKFRRRIRSENLILIIVVTFCLFWLPYHILNVLQVVIEMFWPKSSFKDTAQSCRFITASLAFVSSSANPVLYTFAGKSYIHKNGLSFMAKLFEGTALDSESRRNRKASREPRDLALEEREADSSSTSASINTEKNKI</sequence>
<evidence type="ECO:0000256" key="6">
    <source>
        <dbReference type="ARBA" id="ARBA00023040"/>
    </source>
</evidence>
<dbReference type="GO" id="GO:0009986">
    <property type="term" value="C:cell surface"/>
    <property type="evidence" value="ECO:0007669"/>
    <property type="project" value="Ensembl"/>
</dbReference>
<evidence type="ECO:0000256" key="10">
    <source>
        <dbReference type="ARBA" id="ARBA00023224"/>
    </source>
</evidence>
<feature type="compositionally biased region" description="Basic and acidic residues" evidence="12">
    <location>
        <begin position="330"/>
        <end position="353"/>
    </location>
</feature>
<keyword evidence="8" id="KW-0675">Receptor</keyword>
<protein>
    <submittedName>
        <fullName evidence="15">Leukotriene B4 receptor 2b</fullName>
    </submittedName>
</protein>
<feature type="transmembrane region" description="Helical" evidence="13">
    <location>
        <begin position="116"/>
        <end position="138"/>
    </location>
</feature>
<evidence type="ECO:0000256" key="12">
    <source>
        <dbReference type="SAM" id="MobiDB-lite"/>
    </source>
</evidence>
<feature type="compositionally biased region" description="Polar residues" evidence="12">
    <location>
        <begin position="354"/>
        <end position="368"/>
    </location>
</feature>
<dbReference type="SUPFAM" id="SSF81321">
    <property type="entry name" value="Family A G protein-coupled receptor-like"/>
    <property type="match status" value="1"/>
</dbReference>
<keyword evidence="9" id="KW-0325">Glycoprotein</keyword>
<keyword evidence="3" id="KW-0597">Phosphoprotein</keyword>
<reference evidence="15" key="1">
    <citation type="submission" date="2025-08" db="UniProtKB">
        <authorList>
            <consortium name="Ensembl"/>
        </authorList>
    </citation>
    <scope>IDENTIFICATION</scope>
</reference>
<keyword evidence="4 13" id="KW-0812">Transmembrane</keyword>
<keyword evidence="2" id="KW-1003">Cell membrane</keyword>
<dbReference type="FunFam" id="1.20.1070.10:FF:000109">
    <property type="entry name" value="Leukotriene B4 receptor"/>
    <property type="match status" value="1"/>
</dbReference>
<dbReference type="Proteomes" id="UP000261540">
    <property type="component" value="Unplaced"/>
</dbReference>
<dbReference type="AlphaFoldDB" id="A0A3B3S2P5"/>
<dbReference type="GO" id="GO:0004974">
    <property type="term" value="F:leukotriene receptor activity"/>
    <property type="evidence" value="ECO:0007669"/>
    <property type="project" value="InterPro"/>
</dbReference>
<evidence type="ECO:0000313" key="16">
    <source>
        <dbReference type="Proteomes" id="UP000261540"/>
    </source>
</evidence>
<dbReference type="PANTHER" id="PTHR24225">
    <property type="entry name" value="CHEMOTACTIC RECEPTOR"/>
    <property type="match status" value="1"/>
</dbReference>
<evidence type="ECO:0000256" key="1">
    <source>
        <dbReference type="ARBA" id="ARBA00004651"/>
    </source>
</evidence>
<dbReference type="PRINTS" id="PR01476">
    <property type="entry name" value="LTBRECEPTOR"/>
</dbReference>
<dbReference type="PANTHER" id="PTHR24225:SF72">
    <property type="entry name" value="G-PROTEIN COUPLED RECEPTORS FAMILY 1 PROFILE DOMAIN-CONTAINING PROTEIN-RELATED"/>
    <property type="match status" value="1"/>
</dbReference>
<dbReference type="Pfam" id="PF00001">
    <property type="entry name" value="7tm_1"/>
    <property type="match status" value="1"/>
</dbReference>
<keyword evidence="5 13" id="KW-1133">Transmembrane helix</keyword>
<keyword evidence="7 13" id="KW-0472">Membrane</keyword>
<dbReference type="InterPro" id="IPR000826">
    <property type="entry name" value="Formyl_rcpt-rel"/>
</dbReference>
<evidence type="ECO:0000256" key="4">
    <source>
        <dbReference type="ARBA" id="ARBA00022692"/>
    </source>
</evidence>
<comment type="subcellular location">
    <subcellularLocation>
        <location evidence="1">Cell membrane</location>
        <topology evidence="1">Multi-pass membrane protein</topology>
    </subcellularLocation>
</comment>
<dbReference type="GO" id="GO:0007200">
    <property type="term" value="P:phospholipase C-activating G protein-coupled receptor signaling pathway"/>
    <property type="evidence" value="ECO:0007669"/>
    <property type="project" value="TreeGrafter"/>
</dbReference>
<evidence type="ECO:0000256" key="11">
    <source>
        <dbReference type="ARBA" id="ARBA00025736"/>
    </source>
</evidence>
<evidence type="ECO:0000259" key="14">
    <source>
        <dbReference type="PROSITE" id="PS50262"/>
    </source>
</evidence>
<evidence type="ECO:0000256" key="3">
    <source>
        <dbReference type="ARBA" id="ARBA00022553"/>
    </source>
</evidence>
<dbReference type="GeneTree" id="ENSGT00950000182966"/>
<accession>A0A3B3S2P5</accession>
<dbReference type="InterPro" id="IPR003981">
    <property type="entry name" value="Leukotriene_B4_rcpt"/>
</dbReference>
<keyword evidence="16" id="KW-1185">Reference proteome</keyword>
<evidence type="ECO:0000256" key="13">
    <source>
        <dbReference type="SAM" id="Phobius"/>
    </source>
</evidence>
<comment type="similarity">
    <text evidence="11">Belongs to the chemokine-like receptor (CMKLR) family.</text>
</comment>
<keyword evidence="6" id="KW-0297">G-protein coupled receptor</keyword>
<feature type="transmembrane region" description="Helical" evidence="13">
    <location>
        <begin position="36"/>
        <end position="61"/>
    </location>
</feature>
<feature type="transmembrane region" description="Helical" evidence="13">
    <location>
        <begin position="73"/>
        <end position="96"/>
    </location>
</feature>
<evidence type="ECO:0000256" key="8">
    <source>
        <dbReference type="ARBA" id="ARBA00023170"/>
    </source>
</evidence>
<feature type="transmembrane region" description="Helical" evidence="13">
    <location>
        <begin position="150"/>
        <end position="172"/>
    </location>
</feature>
<dbReference type="KEGG" id="pki:111854527"/>
<feature type="transmembrane region" description="Helical" evidence="13">
    <location>
        <begin position="200"/>
        <end position="223"/>
    </location>
</feature>
<dbReference type="GO" id="GO:0004875">
    <property type="term" value="F:complement receptor activity"/>
    <property type="evidence" value="ECO:0007669"/>
    <property type="project" value="TreeGrafter"/>
</dbReference>
<dbReference type="PRINTS" id="PR00237">
    <property type="entry name" value="GPCRRHODOPSN"/>
</dbReference>
<dbReference type="CTD" id="100537296"/>
<feature type="domain" description="G-protein coupled receptors family 1 profile" evidence="14">
    <location>
        <begin position="52"/>
        <end position="303"/>
    </location>
</feature>
<evidence type="ECO:0000256" key="7">
    <source>
        <dbReference type="ARBA" id="ARBA00023136"/>
    </source>
</evidence>
<evidence type="ECO:0000256" key="9">
    <source>
        <dbReference type="ARBA" id="ARBA00023180"/>
    </source>
</evidence>
<dbReference type="GO" id="GO:0005886">
    <property type="term" value="C:plasma membrane"/>
    <property type="evidence" value="ECO:0007669"/>
    <property type="project" value="UniProtKB-SubCell"/>
</dbReference>